<accession>A0A6G6XYC4</accession>
<dbReference type="EMBL" id="MT028492">
    <property type="protein sequence ID" value="QIG66110.1"/>
    <property type="molecule type" value="Genomic_DNA"/>
</dbReference>
<sequence length="330" mass="36136">MAKVAQAFTTYNAQANREDLSNAIYNIDPFDTPIVSMARRRNVKNRQFDWQTEHLPTVDEDNAQIEGFELERQASQPTVRLSNVTQISKRDATVSGSQEASDPAGKGSEMAHQMAMKSKVLKSDIETIASGRQARAEGDDGNPRRTEAISHWIARAKDRNNVAGAAVTGVTTSLPVDATGAFDAVVAADQVAFTEKMVGDAMEKSYNNGAQPSMLVVPPAIKRTVSTFKGRDSTQVLVGKTEVVATVDIIQTDFGRIKVMPSRWIPKDVALLLDPNYLAIGYFRNFRQYPLAKIGDAETRMILAEWGVEMRNPLAHHLFNGVKQGAVIGS</sequence>
<feature type="region of interest" description="Disordered" evidence="1">
    <location>
        <begin position="90"/>
        <end position="109"/>
    </location>
</feature>
<protein>
    <submittedName>
        <fullName evidence="2">Major capsid protein</fullName>
    </submittedName>
</protein>
<proteinExistence type="predicted"/>
<reference evidence="2 3" key="1">
    <citation type="submission" date="2020-02" db="EMBL/GenBank/DDBJ databases">
        <title>Identification and Characterization of First Virulent Phages, Including a Novel Jumbo Virus, Infecting Ochrobactrum spp.</title>
        <authorList>
            <person name="Decewicz P."/>
            <person name="Golec P."/>
            <person name="Szymczak M."/>
            <person name="Radlinska M."/>
            <person name="Dziewit L."/>
        </authorList>
    </citation>
    <scope>NUCLEOTIDE SEQUENCE [LARGE SCALE GENOMIC DNA]</scope>
</reference>
<evidence type="ECO:0000313" key="2">
    <source>
        <dbReference type="EMBL" id="QIG66110.1"/>
    </source>
</evidence>
<gene>
    <name evidence="2" type="ORF">phiOH_p54</name>
</gene>
<evidence type="ECO:0000313" key="3">
    <source>
        <dbReference type="Proteomes" id="UP000503046"/>
    </source>
</evidence>
<organism evidence="2 3">
    <name type="scientific">Ochrobactrum phage vB_OspP_OH</name>
    <dbReference type="NCBI Taxonomy" id="2712957"/>
    <lineage>
        <taxon>Viruses</taxon>
        <taxon>Duplodnaviria</taxon>
        <taxon>Heunggongvirae</taxon>
        <taxon>Uroviricota</taxon>
        <taxon>Caudoviricetes</taxon>
        <taxon>Wolominvirus</taxon>
        <taxon>Wolominvirus OH</taxon>
    </lineage>
</organism>
<keyword evidence="3" id="KW-1185">Reference proteome</keyword>
<evidence type="ECO:0000256" key="1">
    <source>
        <dbReference type="SAM" id="MobiDB-lite"/>
    </source>
</evidence>
<dbReference type="Proteomes" id="UP000503046">
    <property type="component" value="Segment"/>
</dbReference>
<dbReference type="Pfam" id="PF17236">
    <property type="entry name" value="SU10_MCP"/>
    <property type="match status" value="1"/>
</dbReference>
<name>A0A6G6XYC4_9CAUD</name>
<dbReference type="InterPro" id="IPR035198">
    <property type="entry name" value="SU10_MCP"/>
</dbReference>